<evidence type="ECO:0000313" key="6">
    <source>
        <dbReference type="Proteomes" id="UP001197492"/>
    </source>
</evidence>
<feature type="transmembrane region" description="Helical" evidence="1">
    <location>
        <begin position="12"/>
        <end position="28"/>
    </location>
</feature>
<reference evidence="3 6" key="1">
    <citation type="submission" date="2021-06" db="EMBL/GenBank/DDBJ databases">
        <title>Collection of gut derived symbiotic bacterial strains cultured from healthy donors.</title>
        <authorList>
            <person name="Lin H."/>
            <person name="Littmann E."/>
            <person name="Pamer E.G."/>
        </authorList>
    </citation>
    <scope>NUCLEOTIDE SEQUENCE</scope>
    <source>
        <strain evidence="4 6">MSK.21.70</strain>
        <strain evidence="3">MSK.21.82</strain>
    </source>
</reference>
<evidence type="ECO:0000313" key="3">
    <source>
        <dbReference type="EMBL" id="MBV3382716.1"/>
    </source>
</evidence>
<dbReference type="Pfam" id="PF01569">
    <property type="entry name" value="PAP2"/>
    <property type="match status" value="1"/>
</dbReference>
<dbReference type="EMBL" id="JAHOEF010000028">
    <property type="protein sequence ID" value="MBV3382716.1"/>
    <property type="molecule type" value="Genomic_DNA"/>
</dbReference>
<dbReference type="Proteomes" id="UP001197492">
    <property type="component" value="Unassembled WGS sequence"/>
</dbReference>
<feature type="transmembrane region" description="Helical" evidence="1">
    <location>
        <begin position="185"/>
        <end position="202"/>
    </location>
</feature>
<feature type="transmembrane region" description="Helical" evidence="1">
    <location>
        <begin position="162"/>
        <end position="179"/>
    </location>
</feature>
<protein>
    <submittedName>
        <fullName evidence="3">Phosphatase PAP2 family protein</fullName>
    </submittedName>
</protein>
<feature type="transmembrane region" description="Helical" evidence="1">
    <location>
        <begin position="133"/>
        <end position="150"/>
    </location>
</feature>
<keyword evidence="1" id="KW-0472">Membrane</keyword>
<dbReference type="AlphaFoldDB" id="A0AAW4MR49"/>
<feature type="transmembrane region" description="Helical" evidence="1">
    <location>
        <begin position="85"/>
        <end position="104"/>
    </location>
</feature>
<accession>A0AAW4MR49</accession>
<proteinExistence type="predicted"/>
<evidence type="ECO:0000259" key="2">
    <source>
        <dbReference type="Pfam" id="PF01569"/>
    </source>
</evidence>
<evidence type="ECO:0000256" key="1">
    <source>
        <dbReference type="SAM" id="Phobius"/>
    </source>
</evidence>
<comment type="caution">
    <text evidence="3">The sequence shown here is derived from an EMBL/GenBank/DDBJ whole genome shotgun (WGS) entry which is preliminary data.</text>
</comment>
<evidence type="ECO:0000313" key="5">
    <source>
        <dbReference type="Proteomes" id="UP001196408"/>
    </source>
</evidence>
<name>A0AAW4MR49_9FIRM</name>
<dbReference type="Proteomes" id="UP001196408">
    <property type="component" value="Unassembled WGS sequence"/>
</dbReference>
<dbReference type="EMBL" id="JAHOEL010000028">
    <property type="protein sequence ID" value="MBV3392768.1"/>
    <property type="molecule type" value="Genomic_DNA"/>
</dbReference>
<keyword evidence="1" id="KW-1133">Transmembrane helix</keyword>
<feature type="domain" description="Phosphatidic acid phosphatase type 2/haloperoxidase" evidence="2">
    <location>
        <begin position="87"/>
        <end position="204"/>
    </location>
</feature>
<feature type="transmembrane region" description="Helical" evidence="1">
    <location>
        <begin position="48"/>
        <end position="73"/>
    </location>
</feature>
<dbReference type="RefSeq" id="WP_217747561.1">
    <property type="nucleotide sequence ID" value="NZ_JAHOEB010000027.1"/>
</dbReference>
<sequence>MIKKFIKTHEHAWVLVYFVFYMPWYFGLQQRDISHFFDMYVGLDRIIPFVPAFIIPYIYWFLFVAGTLLFLFFYDADEFYRGFSFLACGMTISLIIFTIFPTTFCHRPEVLTGNAFEQFWLRFIYGADKPTNVFPSIHVFNSIGCAIALIKSKKFKDNKPMHIFAIISAVLITLSTMFIKQHSFMDAVAASIIAYVLYQLIYKREHPRLRRFVYSMFPNKG</sequence>
<evidence type="ECO:0000313" key="4">
    <source>
        <dbReference type="EMBL" id="MBV3392768.1"/>
    </source>
</evidence>
<dbReference type="InterPro" id="IPR000326">
    <property type="entry name" value="PAP2/HPO"/>
</dbReference>
<gene>
    <name evidence="3" type="ORF">KSV97_05670</name>
    <name evidence="4" type="ORF">KSW06_05815</name>
</gene>
<organism evidence="3 5">
    <name type="scientific">Catenibacterium mitsuokai</name>
    <dbReference type="NCBI Taxonomy" id="100886"/>
    <lineage>
        <taxon>Bacteria</taxon>
        <taxon>Bacillati</taxon>
        <taxon>Bacillota</taxon>
        <taxon>Erysipelotrichia</taxon>
        <taxon>Erysipelotrichales</taxon>
        <taxon>Coprobacillaceae</taxon>
        <taxon>Catenibacterium</taxon>
    </lineage>
</organism>
<keyword evidence="1" id="KW-0812">Transmembrane</keyword>
<keyword evidence="6" id="KW-1185">Reference proteome</keyword>
<dbReference type="GO" id="GO:0016020">
    <property type="term" value="C:membrane"/>
    <property type="evidence" value="ECO:0007669"/>
    <property type="project" value="UniProtKB-SubCell"/>
</dbReference>